<name>A0A9R1XDP4_LACSA</name>
<comment type="caution">
    <text evidence="1">The sequence shown here is derived from an EMBL/GenBank/DDBJ whole genome shotgun (WGS) entry which is preliminary data.</text>
</comment>
<reference evidence="1 2" key="1">
    <citation type="journal article" date="2017" name="Nat. Commun.">
        <title>Genome assembly with in vitro proximity ligation data and whole-genome triplication in lettuce.</title>
        <authorList>
            <person name="Reyes-Chin-Wo S."/>
            <person name="Wang Z."/>
            <person name="Yang X."/>
            <person name="Kozik A."/>
            <person name="Arikit S."/>
            <person name="Song C."/>
            <person name="Xia L."/>
            <person name="Froenicke L."/>
            <person name="Lavelle D.O."/>
            <person name="Truco M.J."/>
            <person name="Xia R."/>
            <person name="Zhu S."/>
            <person name="Xu C."/>
            <person name="Xu H."/>
            <person name="Xu X."/>
            <person name="Cox K."/>
            <person name="Korf I."/>
            <person name="Meyers B.C."/>
            <person name="Michelmore R.W."/>
        </authorList>
    </citation>
    <scope>NUCLEOTIDE SEQUENCE [LARGE SCALE GENOMIC DNA]</scope>
    <source>
        <strain evidence="2">cv. Salinas</strain>
        <tissue evidence="1">Seedlings</tissue>
    </source>
</reference>
<protein>
    <submittedName>
        <fullName evidence="1">Uncharacterized protein</fullName>
    </submittedName>
</protein>
<organism evidence="1 2">
    <name type="scientific">Lactuca sativa</name>
    <name type="common">Garden lettuce</name>
    <dbReference type="NCBI Taxonomy" id="4236"/>
    <lineage>
        <taxon>Eukaryota</taxon>
        <taxon>Viridiplantae</taxon>
        <taxon>Streptophyta</taxon>
        <taxon>Embryophyta</taxon>
        <taxon>Tracheophyta</taxon>
        <taxon>Spermatophyta</taxon>
        <taxon>Magnoliopsida</taxon>
        <taxon>eudicotyledons</taxon>
        <taxon>Gunneridae</taxon>
        <taxon>Pentapetalae</taxon>
        <taxon>asterids</taxon>
        <taxon>campanulids</taxon>
        <taxon>Asterales</taxon>
        <taxon>Asteraceae</taxon>
        <taxon>Cichorioideae</taxon>
        <taxon>Cichorieae</taxon>
        <taxon>Lactucinae</taxon>
        <taxon>Lactuca</taxon>
    </lineage>
</organism>
<evidence type="ECO:0000313" key="1">
    <source>
        <dbReference type="EMBL" id="KAJ0210595.1"/>
    </source>
</evidence>
<dbReference type="Proteomes" id="UP000235145">
    <property type="component" value="Unassembled WGS sequence"/>
</dbReference>
<gene>
    <name evidence="1" type="ORF">LSAT_V11C400179440</name>
</gene>
<keyword evidence="2" id="KW-1185">Reference proteome</keyword>
<dbReference type="AlphaFoldDB" id="A0A9R1XDP4"/>
<dbReference type="PANTHER" id="PTHR31973">
    <property type="entry name" value="POLYPROTEIN, PUTATIVE-RELATED"/>
    <property type="match status" value="1"/>
</dbReference>
<proteinExistence type="predicted"/>
<evidence type="ECO:0000313" key="2">
    <source>
        <dbReference type="Proteomes" id="UP000235145"/>
    </source>
</evidence>
<sequence>MDDLKKINDEAYSWLRNIPAETWSKSHFSGRDKPSITCLEYIREYLMKRLCIVQKKIDKCQGEITVKYVAKYNGAGKYQVASTWQDQYVVNLNERSFTCRLWEIIRFLFRHVVSAIWNKIENGEDAPDVEDWVHPCYKLSTWRAMYLNKIDPINDHSIWPKSDCLFTLTPPKQHTLVVMSTRLNMYFEFQHVGRPKKKRRRGVYEPNNQTTKLSRKFLAVTCNARFPVHILLKVLHIYTGTRRVEGPTRRLDAKDWMRVEESTRRVRSPDSTSRPVWIKP</sequence>
<dbReference type="PANTHER" id="PTHR31973:SF190">
    <property type="entry name" value="MULE TRANSPOSASE DOMAIN-CONTAINING PROTEIN"/>
    <property type="match status" value="1"/>
</dbReference>
<dbReference type="EMBL" id="NBSK02000004">
    <property type="protein sequence ID" value="KAJ0210595.1"/>
    <property type="molecule type" value="Genomic_DNA"/>
</dbReference>
<accession>A0A9R1XDP4</accession>